<dbReference type="InterPro" id="IPR001647">
    <property type="entry name" value="HTH_TetR"/>
</dbReference>
<dbReference type="AlphaFoldDB" id="A0A402B6A3"/>
<accession>A0A402B6A3</accession>
<dbReference type="Pfam" id="PF17929">
    <property type="entry name" value="TetR_C_34"/>
    <property type="match status" value="1"/>
</dbReference>
<keyword evidence="1 2" id="KW-0238">DNA-binding</keyword>
<dbReference type="SUPFAM" id="SSF46689">
    <property type="entry name" value="Homeodomain-like"/>
    <property type="match status" value="1"/>
</dbReference>
<dbReference type="PRINTS" id="PR00455">
    <property type="entry name" value="HTHTETR"/>
</dbReference>
<feature type="domain" description="HTH tetR-type" evidence="3">
    <location>
        <begin position="17"/>
        <end position="77"/>
    </location>
</feature>
<name>A0A402B6A3_9CHLR</name>
<dbReference type="OrthoDB" id="268339at2"/>
<proteinExistence type="predicted"/>
<dbReference type="PANTHER" id="PTHR30055">
    <property type="entry name" value="HTH-TYPE TRANSCRIPTIONAL REGULATOR RUTR"/>
    <property type="match status" value="1"/>
</dbReference>
<dbReference type="InterPro" id="IPR009057">
    <property type="entry name" value="Homeodomain-like_sf"/>
</dbReference>
<dbReference type="Proteomes" id="UP000287171">
    <property type="component" value="Unassembled WGS sequence"/>
</dbReference>
<dbReference type="InterPro" id="IPR023772">
    <property type="entry name" value="DNA-bd_HTH_TetR-type_CS"/>
</dbReference>
<protein>
    <submittedName>
        <fullName evidence="4">TetR family transcriptional regulator</fullName>
    </submittedName>
</protein>
<comment type="caution">
    <text evidence="4">The sequence shown here is derived from an EMBL/GenBank/DDBJ whole genome shotgun (WGS) entry which is preliminary data.</text>
</comment>
<evidence type="ECO:0000259" key="3">
    <source>
        <dbReference type="PROSITE" id="PS50977"/>
    </source>
</evidence>
<dbReference type="Gene3D" id="1.10.357.10">
    <property type="entry name" value="Tetracycline Repressor, domain 2"/>
    <property type="match status" value="1"/>
</dbReference>
<keyword evidence="5" id="KW-1185">Reference proteome</keyword>
<dbReference type="PANTHER" id="PTHR30055:SF178">
    <property type="entry name" value="POSSIBLE TRANSCRIPTIONAL REGULATORY PROTEIN"/>
    <property type="match status" value="1"/>
</dbReference>
<organism evidence="4 5">
    <name type="scientific">Dictyobacter alpinus</name>
    <dbReference type="NCBI Taxonomy" id="2014873"/>
    <lineage>
        <taxon>Bacteria</taxon>
        <taxon>Bacillati</taxon>
        <taxon>Chloroflexota</taxon>
        <taxon>Ktedonobacteria</taxon>
        <taxon>Ktedonobacterales</taxon>
        <taxon>Dictyobacteraceae</taxon>
        <taxon>Dictyobacter</taxon>
    </lineage>
</organism>
<evidence type="ECO:0000256" key="1">
    <source>
        <dbReference type="ARBA" id="ARBA00023125"/>
    </source>
</evidence>
<dbReference type="PROSITE" id="PS01081">
    <property type="entry name" value="HTH_TETR_1"/>
    <property type="match status" value="1"/>
</dbReference>
<reference evidence="5" key="1">
    <citation type="submission" date="2018-12" db="EMBL/GenBank/DDBJ databases">
        <title>Tengunoibacter tsumagoiensis gen. nov., sp. nov., Dictyobacter kobayashii sp. nov., D. alpinus sp. nov., and D. joshuensis sp. nov. and description of Dictyobacteraceae fam. nov. within the order Ktedonobacterales isolated from Tengu-no-mugimeshi.</title>
        <authorList>
            <person name="Wang C.M."/>
            <person name="Zheng Y."/>
            <person name="Sakai Y."/>
            <person name="Toyoda A."/>
            <person name="Minakuchi Y."/>
            <person name="Abe K."/>
            <person name="Yokota A."/>
            <person name="Yabe S."/>
        </authorList>
    </citation>
    <scope>NUCLEOTIDE SEQUENCE [LARGE SCALE GENOMIC DNA]</scope>
    <source>
        <strain evidence="5">Uno16</strain>
    </source>
</reference>
<dbReference type="InterPro" id="IPR050109">
    <property type="entry name" value="HTH-type_TetR-like_transc_reg"/>
</dbReference>
<sequence length="231" mass="25442">MGGLAGRRRAVHDEQKGERRQAILDGAWGLFLVRGYEALTMAEIAGEVGLAKGTLFLYFKTKEALFLALVEQQLKVFFAQLDAQLAVPVKDAPIPAVSEILCAVLTEHPGLTRLLAIVHTILEQHIPDEVALHFKQLLQGHFATTGALLEQQLPFLRAGQGMHVLLQAYVLVLGCWQIADPAPVVRHVLAEHPELAAFDVQFGSEFTIALQALLYGLEHMAQQRAEGDEKR</sequence>
<evidence type="ECO:0000313" key="4">
    <source>
        <dbReference type="EMBL" id="GCE26893.1"/>
    </source>
</evidence>
<dbReference type="RefSeq" id="WP_126627303.1">
    <property type="nucleotide sequence ID" value="NZ_BIFT01000001.1"/>
</dbReference>
<dbReference type="EMBL" id="BIFT01000001">
    <property type="protein sequence ID" value="GCE26893.1"/>
    <property type="molecule type" value="Genomic_DNA"/>
</dbReference>
<dbReference type="PROSITE" id="PS50977">
    <property type="entry name" value="HTH_TETR_2"/>
    <property type="match status" value="1"/>
</dbReference>
<dbReference type="InterPro" id="IPR041483">
    <property type="entry name" value="TetR_C_34"/>
</dbReference>
<feature type="DNA-binding region" description="H-T-H motif" evidence="2">
    <location>
        <begin position="40"/>
        <end position="59"/>
    </location>
</feature>
<dbReference type="GO" id="GO:0003700">
    <property type="term" value="F:DNA-binding transcription factor activity"/>
    <property type="evidence" value="ECO:0007669"/>
    <property type="project" value="TreeGrafter"/>
</dbReference>
<gene>
    <name evidence="4" type="ORF">KDA_23770</name>
</gene>
<evidence type="ECO:0000313" key="5">
    <source>
        <dbReference type="Proteomes" id="UP000287171"/>
    </source>
</evidence>
<dbReference type="Pfam" id="PF00440">
    <property type="entry name" value="TetR_N"/>
    <property type="match status" value="1"/>
</dbReference>
<dbReference type="GO" id="GO:0000976">
    <property type="term" value="F:transcription cis-regulatory region binding"/>
    <property type="evidence" value="ECO:0007669"/>
    <property type="project" value="TreeGrafter"/>
</dbReference>
<evidence type="ECO:0000256" key="2">
    <source>
        <dbReference type="PROSITE-ProRule" id="PRU00335"/>
    </source>
</evidence>